<dbReference type="OrthoDB" id="9134802at2"/>
<protein>
    <recommendedName>
        <fullName evidence="3">Rloe protein</fullName>
    </recommendedName>
</protein>
<proteinExistence type="predicted"/>
<dbReference type="InterPro" id="IPR046100">
    <property type="entry name" value="DUF6037"/>
</dbReference>
<keyword evidence="2" id="KW-1185">Reference proteome</keyword>
<gene>
    <name evidence="1" type="ORF">FAZ95_36280</name>
</gene>
<dbReference type="EMBL" id="CP040078">
    <property type="protein sequence ID" value="QCP54396.1"/>
    <property type="molecule type" value="Genomic_DNA"/>
</dbReference>
<evidence type="ECO:0000313" key="2">
    <source>
        <dbReference type="Proteomes" id="UP000298656"/>
    </source>
</evidence>
<organism evidence="1 2">
    <name type="scientific">Trinickia violacea</name>
    <dbReference type="NCBI Taxonomy" id="2571746"/>
    <lineage>
        <taxon>Bacteria</taxon>
        <taxon>Pseudomonadati</taxon>
        <taxon>Pseudomonadota</taxon>
        <taxon>Betaproteobacteria</taxon>
        <taxon>Burkholderiales</taxon>
        <taxon>Burkholderiaceae</taxon>
        <taxon>Trinickia</taxon>
    </lineage>
</organism>
<reference evidence="1 2" key="1">
    <citation type="submission" date="2019-05" db="EMBL/GenBank/DDBJ databases">
        <title>Burkholderia sp. DHOD12, isolated from subtropical forest soil.</title>
        <authorList>
            <person name="Gao Z.-H."/>
            <person name="Qiu L.-H."/>
        </authorList>
    </citation>
    <scope>NUCLEOTIDE SEQUENCE [LARGE SCALE GENOMIC DNA]</scope>
    <source>
        <strain evidence="1 2">DHOD12</strain>
    </source>
</reference>
<name>A0A4P8J0T4_9BURK</name>
<accession>A0A4P8J0T4</accession>
<evidence type="ECO:0008006" key="3">
    <source>
        <dbReference type="Google" id="ProtNLM"/>
    </source>
</evidence>
<dbReference type="AlphaFoldDB" id="A0A4P8J0T4"/>
<dbReference type="RefSeq" id="WP_137337163.1">
    <property type="nucleotide sequence ID" value="NZ_CP040078.1"/>
</dbReference>
<sequence length="193" mass="22537">MGIRLAPLERLYRNMQSQGMTKTQFEFRFRQLTFNVIYLAEAFPHELLLGCREHNLFIVVKVPWHFTIATYLRDQYTPLMDALGLQPNPDNPFSTNIFFEAFRAVIPTTTSKANEPTITDIAANRRDVEESEKIYFVGWMQHDGKQSSPTKANLEKTRRLCGQAVYELCLRNHISSRWTDRSDDAWPFSWPTV</sequence>
<dbReference type="Proteomes" id="UP000298656">
    <property type="component" value="Chromosome 2"/>
</dbReference>
<dbReference type="KEGG" id="tvl:FAZ95_36280"/>
<evidence type="ECO:0000313" key="1">
    <source>
        <dbReference type="EMBL" id="QCP54396.1"/>
    </source>
</evidence>
<dbReference type="Pfam" id="PF19503">
    <property type="entry name" value="DUF6037"/>
    <property type="match status" value="1"/>
</dbReference>